<dbReference type="OrthoDB" id="9803495at2"/>
<comment type="similarity">
    <text evidence="2 8">Belongs to the BioY family.</text>
</comment>
<dbReference type="Proteomes" id="UP000298615">
    <property type="component" value="Chromosome"/>
</dbReference>
<dbReference type="GO" id="GO:0005886">
    <property type="term" value="C:plasma membrane"/>
    <property type="evidence" value="ECO:0007669"/>
    <property type="project" value="UniProtKB-SubCell"/>
</dbReference>
<proteinExistence type="inferred from homology"/>
<accession>A0A4D7CSE5</accession>
<evidence type="ECO:0000256" key="8">
    <source>
        <dbReference type="PIRNR" id="PIRNR016661"/>
    </source>
</evidence>
<evidence type="ECO:0000256" key="2">
    <source>
        <dbReference type="ARBA" id="ARBA00010692"/>
    </source>
</evidence>
<dbReference type="RefSeq" id="WP_136953931.1">
    <property type="nucleotide sequence ID" value="NZ_CP039712.1"/>
</dbReference>
<evidence type="ECO:0000313" key="10">
    <source>
        <dbReference type="Proteomes" id="UP000298615"/>
    </source>
</evidence>
<keyword evidence="4 8" id="KW-1003">Cell membrane</keyword>
<dbReference type="EMBL" id="CP039712">
    <property type="protein sequence ID" value="QCI87109.1"/>
    <property type="molecule type" value="Genomic_DNA"/>
</dbReference>
<keyword evidence="7 8" id="KW-0472">Membrane</keyword>
<protein>
    <recommendedName>
        <fullName evidence="8">Biotin transporter</fullName>
    </recommendedName>
</protein>
<keyword evidence="6" id="KW-1133">Transmembrane helix</keyword>
<evidence type="ECO:0000256" key="1">
    <source>
        <dbReference type="ARBA" id="ARBA00004651"/>
    </source>
</evidence>
<dbReference type="GO" id="GO:0015225">
    <property type="term" value="F:biotin transmembrane transporter activity"/>
    <property type="evidence" value="ECO:0007669"/>
    <property type="project" value="UniProtKB-UniRule"/>
</dbReference>
<dbReference type="PANTHER" id="PTHR34295">
    <property type="entry name" value="BIOTIN TRANSPORTER BIOY"/>
    <property type="match status" value="1"/>
</dbReference>
<evidence type="ECO:0000313" key="9">
    <source>
        <dbReference type="EMBL" id="QCI87109.1"/>
    </source>
</evidence>
<evidence type="ECO:0000256" key="5">
    <source>
        <dbReference type="ARBA" id="ARBA00022692"/>
    </source>
</evidence>
<keyword evidence="5" id="KW-0812">Transmembrane</keyword>
<dbReference type="AlphaFoldDB" id="A0A4D7CSE5"/>
<comment type="subcellular location">
    <subcellularLocation>
        <location evidence="1 8">Cell membrane</location>
        <topology evidence="1 8">Multi-pass membrane protein</topology>
    </subcellularLocation>
</comment>
<name>A0A4D7CSE5_9ENTE</name>
<dbReference type="PANTHER" id="PTHR34295:SF4">
    <property type="entry name" value="BIOTIN TRANSPORTER BIOY-RELATED"/>
    <property type="match status" value="1"/>
</dbReference>
<reference evidence="9 10" key="1">
    <citation type="submission" date="2019-04" db="EMBL/GenBank/DDBJ databases">
        <title>Vagococcus sp. nov., isolated from faeces of yaks (Bos grunniens).</title>
        <authorList>
            <person name="Ge Y."/>
        </authorList>
    </citation>
    <scope>NUCLEOTIDE SEQUENCE [LARGE SCALE GENOMIC DNA]</scope>
    <source>
        <strain evidence="9 10">MN-17</strain>
    </source>
</reference>
<sequence>MKAKDMTAVAMMMAIVIVLGLVPPIPIGLIPVPIVFQNLGIMLAGITLGSRKGGLAVLLFLLLVVMGMPFLTGGSGGASVFVGPTAGYLLGWLVSTLLIGLGRQRFRESSNWLVKFVLIWVPGVLLSDFLGSIGLFMVTGMNFRAALLSNLAFIPGDTIKVLLVVMIADRLIKLPLFRN</sequence>
<dbReference type="Gene3D" id="1.10.1760.20">
    <property type="match status" value="1"/>
</dbReference>
<dbReference type="KEGG" id="vao:FA707_09210"/>
<evidence type="ECO:0000256" key="7">
    <source>
        <dbReference type="ARBA" id="ARBA00023136"/>
    </source>
</evidence>
<evidence type="ECO:0000256" key="6">
    <source>
        <dbReference type="ARBA" id="ARBA00022989"/>
    </source>
</evidence>
<evidence type="ECO:0000256" key="3">
    <source>
        <dbReference type="ARBA" id="ARBA00022448"/>
    </source>
</evidence>
<organism evidence="9 10">
    <name type="scientific">Vagococcus zengguangii</name>
    <dbReference type="NCBI Taxonomy" id="2571750"/>
    <lineage>
        <taxon>Bacteria</taxon>
        <taxon>Bacillati</taxon>
        <taxon>Bacillota</taxon>
        <taxon>Bacilli</taxon>
        <taxon>Lactobacillales</taxon>
        <taxon>Enterococcaceae</taxon>
        <taxon>Vagococcus</taxon>
    </lineage>
</organism>
<dbReference type="PIRSF" id="PIRSF016661">
    <property type="entry name" value="BioY"/>
    <property type="match status" value="1"/>
</dbReference>
<evidence type="ECO:0000256" key="4">
    <source>
        <dbReference type="ARBA" id="ARBA00022475"/>
    </source>
</evidence>
<keyword evidence="3 8" id="KW-0813">Transport</keyword>
<keyword evidence="10" id="KW-1185">Reference proteome</keyword>
<dbReference type="InterPro" id="IPR003784">
    <property type="entry name" value="BioY"/>
</dbReference>
<dbReference type="Pfam" id="PF02632">
    <property type="entry name" value="BioY"/>
    <property type="match status" value="1"/>
</dbReference>
<gene>
    <name evidence="9" type="ORF">FA707_09210</name>
</gene>